<feature type="region of interest" description="Disordered" evidence="10">
    <location>
        <begin position="30"/>
        <end position="103"/>
    </location>
</feature>
<dbReference type="CDD" id="cd16162">
    <property type="entry name" value="OCRE_RBM5_like"/>
    <property type="match status" value="1"/>
</dbReference>
<dbReference type="InterPro" id="IPR035979">
    <property type="entry name" value="RBD_domain_sf"/>
</dbReference>
<feature type="domain" description="RRM" evidence="11">
    <location>
        <begin position="110"/>
        <end position="206"/>
    </location>
</feature>
<dbReference type="PROSITE" id="PS50199">
    <property type="entry name" value="ZF_RANBP2_2"/>
    <property type="match status" value="1"/>
</dbReference>
<evidence type="ECO:0000256" key="7">
    <source>
        <dbReference type="ARBA" id="ARBA00023242"/>
    </source>
</evidence>
<feature type="compositionally biased region" description="Basic and acidic residues" evidence="10">
    <location>
        <begin position="52"/>
        <end position="75"/>
    </location>
</feature>
<dbReference type="GO" id="GO:0000398">
    <property type="term" value="P:mRNA splicing, via spliceosome"/>
    <property type="evidence" value="ECO:0007669"/>
    <property type="project" value="TreeGrafter"/>
</dbReference>
<dbReference type="EMBL" id="LWCA01000780">
    <property type="protein sequence ID" value="OAF66970.1"/>
    <property type="molecule type" value="Genomic_DNA"/>
</dbReference>
<dbReference type="SMART" id="SM00443">
    <property type="entry name" value="G_patch"/>
    <property type="match status" value="1"/>
</dbReference>
<evidence type="ECO:0000256" key="1">
    <source>
        <dbReference type="ARBA" id="ARBA00004123"/>
    </source>
</evidence>
<dbReference type="PANTHER" id="PTHR13948:SF3">
    <property type="entry name" value="FI21118P1"/>
    <property type="match status" value="1"/>
</dbReference>
<dbReference type="GO" id="GO:0003723">
    <property type="term" value="F:RNA binding"/>
    <property type="evidence" value="ECO:0007669"/>
    <property type="project" value="UniProtKB-UniRule"/>
</dbReference>
<evidence type="ECO:0000256" key="5">
    <source>
        <dbReference type="ARBA" id="ARBA00022833"/>
    </source>
</evidence>
<comment type="subcellular location">
    <subcellularLocation>
        <location evidence="1">Nucleus</location>
    </subcellularLocation>
</comment>
<feature type="compositionally biased region" description="Basic residues" evidence="10">
    <location>
        <begin position="42"/>
        <end position="51"/>
    </location>
</feature>
<evidence type="ECO:0000259" key="12">
    <source>
        <dbReference type="PROSITE" id="PS50174"/>
    </source>
</evidence>
<dbReference type="Gene3D" id="3.30.70.330">
    <property type="match status" value="2"/>
</dbReference>
<evidence type="ECO:0000256" key="2">
    <source>
        <dbReference type="ARBA" id="ARBA00022723"/>
    </source>
</evidence>
<reference evidence="14 15" key="1">
    <citation type="submission" date="2016-04" db="EMBL/GenBank/DDBJ databases">
        <title>The genome of Intoshia linei affirms orthonectids as highly simplified spiralians.</title>
        <authorList>
            <person name="Mikhailov K.V."/>
            <person name="Slusarev G.S."/>
            <person name="Nikitin M.A."/>
            <person name="Logacheva M.D."/>
            <person name="Penin A."/>
            <person name="Aleoshin V."/>
            <person name="Panchin Y.V."/>
        </authorList>
    </citation>
    <scope>NUCLEOTIDE SEQUENCE [LARGE SCALE GENOMIC DNA]</scope>
    <source>
        <strain evidence="14">Intl2013</strain>
        <tissue evidence="14">Whole animal</tissue>
    </source>
</reference>
<dbReference type="InterPro" id="IPR000504">
    <property type="entry name" value="RRM_dom"/>
</dbReference>
<dbReference type="PROSITE" id="PS50102">
    <property type="entry name" value="RRM"/>
    <property type="match status" value="1"/>
</dbReference>
<name>A0A177AYN9_9BILA</name>
<dbReference type="InterPro" id="IPR012677">
    <property type="entry name" value="Nucleotide-bd_a/b_plait_sf"/>
</dbReference>
<dbReference type="SUPFAM" id="SSF54928">
    <property type="entry name" value="RNA-binding domain, RBD"/>
    <property type="match status" value="2"/>
</dbReference>
<comment type="caution">
    <text evidence="14">The sequence shown here is derived from an EMBL/GenBank/DDBJ whole genome shotgun (WGS) entry which is preliminary data.</text>
</comment>
<dbReference type="PROSITE" id="PS50174">
    <property type="entry name" value="G_PATCH"/>
    <property type="match status" value="1"/>
</dbReference>
<protein>
    <recommendedName>
        <fullName evidence="16">RNA-binding protein 5</fullName>
    </recommendedName>
</protein>
<dbReference type="Pfam" id="PF01585">
    <property type="entry name" value="G-patch"/>
    <property type="match status" value="1"/>
</dbReference>
<dbReference type="GO" id="GO:0005634">
    <property type="term" value="C:nucleus"/>
    <property type="evidence" value="ECO:0007669"/>
    <property type="project" value="UniProtKB-SubCell"/>
</dbReference>
<dbReference type="InterPro" id="IPR000467">
    <property type="entry name" value="G_patch_dom"/>
</dbReference>
<dbReference type="SMART" id="SM00360">
    <property type="entry name" value="RRM"/>
    <property type="match status" value="2"/>
</dbReference>
<dbReference type="OrthoDB" id="29221at2759"/>
<gene>
    <name evidence="14" type="ORF">A3Q56_05291</name>
</gene>
<evidence type="ECO:0000259" key="13">
    <source>
        <dbReference type="PROSITE" id="PS50199"/>
    </source>
</evidence>
<evidence type="ECO:0000313" key="14">
    <source>
        <dbReference type="EMBL" id="OAF66970.1"/>
    </source>
</evidence>
<keyword evidence="3" id="KW-0677">Repeat</keyword>
<dbReference type="PANTHER" id="PTHR13948">
    <property type="entry name" value="RNA-BINDING PROTEIN"/>
    <property type="match status" value="1"/>
</dbReference>
<feature type="compositionally biased region" description="Basic residues" evidence="10">
    <location>
        <begin position="76"/>
        <end position="95"/>
    </location>
</feature>
<feature type="domain" description="RanBP2-type" evidence="13">
    <location>
        <begin position="214"/>
        <end position="244"/>
    </location>
</feature>
<dbReference type="Proteomes" id="UP000078046">
    <property type="component" value="Unassembled WGS sequence"/>
</dbReference>
<evidence type="ECO:0000256" key="3">
    <source>
        <dbReference type="ARBA" id="ARBA00022737"/>
    </source>
</evidence>
<organism evidence="14 15">
    <name type="scientific">Intoshia linei</name>
    <dbReference type="NCBI Taxonomy" id="1819745"/>
    <lineage>
        <taxon>Eukaryota</taxon>
        <taxon>Metazoa</taxon>
        <taxon>Spiralia</taxon>
        <taxon>Lophotrochozoa</taxon>
        <taxon>Mesozoa</taxon>
        <taxon>Orthonectida</taxon>
        <taxon>Rhopaluridae</taxon>
        <taxon>Intoshia</taxon>
    </lineage>
</organism>
<evidence type="ECO:0000313" key="15">
    <source>
        <dbReference type="Proteomes" id="UP000078046"/>
    </source>
</evidence>
<accession>A0A177AYN9</accession>
<dbReference type="InterPro" id="IPR041591">
    <property type="entry name" value="OCRE"/>
</dbReference>
<keyword evidence="6 8" id="KW-0694">RNA-binding</keyword>
<evidence type="ECO:0000256" key="6">
    <source>
        <dbReference type="ARBA" id="ARBA00022884"/>
    </source>
</evidence>
<dbReference type="SMART" id="SM00547">
    <property type="entry name" value="ZnF_RBZ"/>
    <property type="match status" value="1"/>
</dbReference>
<evidence type="ECO:0000256" key="4">
    <source>
        <dbReference type="ARBA" id="ARBA00022771"/>
    </source>
</evidence>
<dbReference type="GO" id="GO:0008270">
    <property type="term" value="F:zinc ion binding"/>
    <property type="evidence" value="ECO:0007669"/>
    <property type="project" value="UniProtKB-KW"/>
</dbReference>
<keyword evidence="5" id="KW-0862">Zinc</keyword>
<dbReference type="PROSITE" id="PS01358">
    <property type="entry name" value="ZF_RANBP2_1"/>
    <property type="match status" value="1"/>
</dbReference>
<proteinExistence type="predicted"/>
<dbReference type="InterPro" id="IPR001876">
    <property type="entry name" value="Znf_RanBP2"/>
</dbReference>
<evidence type="ECO:0000259" key="11">
    <source>
        <dbReference type="PROSITE" id="PS50102"/>
    </source>
</evidence>
<dbReference type="AlphaFoldDB" id="A0A177AYN9"/>
<keyword evidence="7" id="KW-0539">Nucleus</keyword>
<feature type="domain" description="G-patch" evidence="12">
    <location>
        <begin position="645"/>
        <end position="692"/>
    </location>
</feature>
<feature type="compositionally biased region" description="Basic and acidic residues" evidence="10">
    <location>
        <begin position="30"/>
        <end position="41"/>
    </location>
</feature>
<evidence type="ECO:0000256" key="9">
    <source>
        <dbReference type="PROSITE-ProRule" id="PRU00322"/>
    </source>
</evidence>
<keyword evidence="4 9" id="KW-0863">Zinc-finger</keyword>
<evidence type="ECO:0000256" key="8">
    <source>
        <dbReference type="PROSITE-ProRule" id="PRU00176"/>
    </source>
</evidence>
<sequence length="722" mass="84163">MSNDIVKYLNAKRSEVEMEIKQDEYMREMNHEKYVKSPDRYIRRRSRSPVRNRRDDSVGRDRHRKKDTDRREDSSRRRRHKDPSRERSSRHHHSHKSESYRNSDSYDYSAKIVMSNLELDDDEYMIRAAMNPKYEECIYDIGIVRDPISGTNLDSESNTSNQTGESKGIAHIEFKEVEDAVRWMKSIKHNFKIESGRRVPCSYVSSFKKRNTNSAKFEWTCSRCGILNYAKDDSCYICHFVRNTLVTIEITKEGLEEVGTSACSTLIFRGLDDYSSESDLLQAIKLIISSPQHVRCRVIRDADNKSLRFAIVEYSTISDSSQILRAILNLQFQFSVSGKAVVVSYCNNTYSSMLKKYKQPEPIEKKFTYELPHPSQENIKKGAFKRYPFPNVKMYQYEPVSGFFYDTLTGLYYDSKSQYYYNSASKDYLYWDPNLMTYIPQVYAEELKKAENEKVKKSITEAMNVSMQMEEYAKEVNSQKLKDKKEGLPENEPSVGVEVTNETRDNVKEEEKPEIEITNWEKSICILCQRQFESEEKLTKHNKKSKLHKENLEKHGITPDQENSLQDFKFEYRDRAKERREKFLVTDKVAKQVQKKWQNTLNAPTAPQLQSENIYRQSKIITIPMEPLPVKNNEEAYIIPPEPLPESIGSKLLQKMGWKEGCGLGKEEQGIVEPIQATGKARMSAGLGCEEIYVNDPQANYHQNGKNITIKRFQNCQSPPNQ</sequence>
<evidence type="ECO:0000256" key="10">
    <source>
        <dbReference type="SAM" id="MobiDB-lite"/>
    </source>
</evidence>
<keyword evidence="2" id="KW-0479">Metal-binding</keyword>
<keyword evidence="15" id="KW-1185">Reference proteome</keyword>
<evidence type="ECO:0008006" key="16">
    <source>
        <dbReference type="Google" id="ProtNLM"/>
    </source>
</evidence>
<dbReference type="Pfam" id="PF17780">
    <property type="entry name" value="OCRE"/>
    <property type="match status" value="1"/>
</dbReference>